<dbReference type="Pfam" id="PF04773">
    <property type="entry name" value="FecR"/>
    <property type="match status" value="1"/>
</dbReference>
<evidence type="ECO:0000256" key="1">
    <source>
        <dbReference type="SAM" id="Phobius"/>
    </source>
</evidence>
<dbReference type="OrthoDB" id="1099916at2"/>
<dbReference type="EMBL" id="QKLU01000001">
    <property type="protein sequence ID" value="PYF77086.1"/>
    <property type="molecule type" value="Genomic_DNA"/>
</dbReference>
<keyword evidence="1" id="KW-0812">Transmembrane</keyword>
<evidence type="ECO:0000313" key="5">
    <source>
        <dbReference type="Proteomes" id="UP000248198"/>
    </source>
</evidence>
<sequence>MKINKEIIQRYHLGLCSPNEIAAVEDWLNSDQADMTFLQEPELKQLEKTGWEELSSRFNLQSSPQIQEPLIHTKKRLFPFNWQIAASIIVLLTTGVYFLFHFKAENDSTKGSPLLAYKEISTKKGEKLQVILEDGTQVWMNSESTLRFPKQFTLNQRMVSFSGEAYFKVAKNPEKPFIINSKRTKVQVLGTRFNLRDYASETSSAVVVEEGKVRFSGLKGPEHLILTANQKGTYAESVKPRLSIQSVYSTTKYINWKDNKLVLDNLLLKEIVPVLERWYGIELKVASPGLTNKRYTGSFENPTVHQVIQSITFALKSRYQQQGNTWIIRN</sequence>
<keyword evidence="1" id="KW-1133">Transmembrane helix</keyword>
<feature type="transmembrane region" description="Helical" evidence="1">
    <location>
        <begin position="80"/>
        <end position="100"/>
    </location>
</feature>
<evidence type="ECO:0000313" key="4">
    <source>
        <dbReference type="EMBL" id="PYF77086.1"/>
    </source>
</evidence>
<evidence type="ECO:0000259" key="2">
    <source>
        <dbReference type="Pfam" id="PF04773"/>
    </source>
</evidence>
<comment type="caution">
    <text evidence="4">The sequence shown here is derived from an EMBL/GenBank/DDBJ whole genome shotgun (WGS) entry which is preliminary data.</text>
</comment>
<accession>A0A318UKW4</accession>
<keyword evidence="5" id="KW-1185">Reference proteome</keyword>
<dbReference type="GO" id="GO:0016989">
    <property type="term" value="F:sigma factor antagonist activity"/>
    <property type="evidence" value="ECO:0007669"/>
    <property type="project" value="TreeGrafter"/>
</dbReference>
<dbReference type="Gene3D" id="2.60.120.1440">
    <property type="match status" value="1"/>
</dbReference>
<dbReference type="PANTHER" id="PTHR30273">
    <property type="entry name" value="PERIPLASMIC SIGNAL SENSOR AND SIGMA FACTOR ACTIVATOR FECR-RELATED"/>
    <property type="match status" value="1"/>
</dbReference>
<proteinExistence type="predicted"/>
<dbReference type="InterPro" id="IPR012373">
    <property type="entry name" value="Ferrdict_sens_TM"/>
</dbReference>
<feature type="domain" description="Protein FecR C-terminal" evidence="3">
    <location>
        <begin position="260"/>
        <end position="328"/>
    </location>
</feature>
<keyword evidence="1" id="KW-0472">Membrane</keyword>
<organism evidence="4 5">
    <name type="scientific">Pedobacter nutrimenti</name>
    <dbReference type="NCBI Taxonomy" id="1241337"/>
    <lineage>
        <taxon>Bacteria</taxon>
        <taxon>Pseudomonadati</taxon>
        <taxon>Bacteroidota</taxon>
        <taxon>Sphingobacteriia</taxon>
        <taxon>Sphingobacteriales</taxon>
        <taxon>Sphingobacteriaceae</taxon>
        <taxon>Pedobacter</taxon>
    </lineage>
</organism>
<dbReference type="AlphaFoldDB" id="A0A318UKW4"/>
<dbReference type="InterPro" id="IPR006860">
    <property type="entry name" value="FecR"/>
</dbReference>
<protein>
    <submittedName>
        <fullName evidence="4">FecR family protein</fullName>
    </submittedName>
</protein>
<dbReference type="Pfam" id="PF16344">
    <property type="entry name" value="FecR_C"/>
    <property type="match status" value="1"/>
</dbReference>
<dbReference type="Gene3D" id="3.55.50.30">
    <property type="match status" value="1"/>
</dbReference>
<dbReference type="PIRSF" id="PIRSF018266">
    <property type="entry name" value="FecR"/>
    <property type="match status" value="1"/>
</dbReference>
<evidence type="ECO:0000259" key="3">
    <source>
        <dbReference type="Pfam" id="PF16344"/>
    </source>
</evidence>
<feature type="domain" description="FecR protein" evidence="2">
    <location>
        <begin position="119"/>
        <end position="214"/>
    </location>
</feature>
<dbReference type="PANTHER" id="PTHR30273:SF2">
    <property type="entry name" value="PROTEIN FECR"/>
    <property type="match status" value="1"/>
</dbReference>
<dbReference type="RefSeq" id="WP_110827164.1">
    <property type="nucleotide sequence ID" value="NZ_QKLU01000001.1"/>
</dbReference>
<name>A0A318UKW4_9SPHI</name>
<reference evidence="4 5" key="1">
    <citation type="submission" date="2018-06" db="EMBL/GenBank/DDBJ databases">
        <title>Genomic Encyclopedia of Archaeal and Bacterial Type Strains, Phase II (KMG-II): from individual species to whole genera.</title>
        <authorList>
            <person name="Goeker M."/>
        </authorList>
    </citation>
    <scope>NUCLEOTIDE SEQUENCE [LARGE SCALE GENOMIC DNA]</scope>
    <source>
        <strain evidence="4 5">DSM 27372</strain>
    </source>
</reference>
<gene>
    <name evidence="4" type="ORF">B0O44_101565</name>
</gene>
<dbReference type="InterPro" id="IPR032508">
    <property type="entry name" value="FecR_C"/>
</dbReference>
<dbReference type="Proteomes" id="UP000248198">
    <property type="component" value="Unassembled WGS sequence"/>
</dbReference>